<name>A0A9W7I6N5_HIBTR</name>
<evidence type="ECO:0000259" key="4">
    <source>
        <dbReference type="PROSITE" id="PS50102"/>
    </source>
</evidence>
<dbReference type="PROSITE" id="PS50102">
    <property type="entry name" value="RRM"/>
    <property type="match status" value="1"/>
</dbReference>
<protein>
    <recommendedName>
        <fullName evidence="4">RRM domain-containing protein</fullName>
    </recommendedName>
</protein>
<accession>A0A9W7I6N5</accession>
<evidence type="ECO:0000256" key="1">
    <source>
        <dbReference type="ARBA" id="ARBA00022884"/>
    </source>
</evidence>
<dbReference type="InterPro" id="IPR035979">
    <property type="entry name" value="RBD_domain_sf"/>
</dbReference>
<sequence length="365" mass="38700">MGDPYYRYPPPPGADRGSIPRPSFPGYFSAEAPPLPSYHADMQAASSDVQKRDISPMQPGMYGVNNISNAGVYPETNLGGLSAGATARAYPSSLGDPSLGAQRWNAPVGTSSGAGVYPDPSFGGVSAGPSIREVPNLVGHRWDAPGISSSAGVHPEPSLGAVSAAASIHGYSSPLDIPSFAGQRQDVPVGINSSSRLHPEPSLGAGSAGASMKGYPSPRRESPLVDQRKDGLLGTKPGVPDALDEKPASVRNGDCHTDAAGESNILFVDCLPTDCTRREVGHLFRPFTGYKDIKVIHKEPRRSGDRAMVLCFVEFDDSKCAMIAMRALQGYKFDDKKPDAPALRIQFAHFPFRLQTDRKDPPGTD</sequence>
<gene>
    <name evidence="5" type="ORF">HRI_002521800</name>
</gene>
<keyword evidence="6" id="KW-1185">Reference proteome</keyword>
<dbReference type="CDD" id="cd21618">
    <property type="entry name" value="RRM_AtNSRA_like"/>
    <property type="match status" value="1"/>
</dbReference>
<evidence type="ECO:0000256" key="3">
    <source>
        <dbReference type="SAM" id="MobiDB-lite"/>
    </source>
</evidence>
<dbReference type="PANTHER" id="PTHR10501">
    <property type="entry name" value="U1 SMALL NUCLEAR RIBONUCLEOPROTEIN A/U2 SMALL NUCLEAR RIBONUCLEOPROTEIN B"/>
    <property type="match status" value="1"/>
</dbReference>
<dbReference type="OrthoDB" id="431169at2759"/>
<dbReference type="SUPFAM" id="SSF54928">
    <property type="entry name" value="RNA-binding domain, RBD"/>
    <property type="match status" value="1"/>
</dbReference>
<dbReference type="SMART" id="SM00360">
    <property type="entry name" value="RRM"/>
    <property type="match status" value="1"/>
</dbReference>
<dbReference type="InterPro" id="IPR000504">
    <property type="entry name" value="RRM_dom"/>
</dbReference>
<dbReference type="Pfam" id="PF00076">
    <property type="entry name" value="RRM_1"/>
    <property type="match status" value="1"/>
</dbReference>
<dbReference type="EMBL" id="BSYR01000022">
    <property type="protein sequence ID" value="GMI88525.1"/>
    <property type="molecule type" value="Genomic_DNA"/>
</dbReference>
<feature type="compositionally biased region" description="Basic and acidic residues" evidence="3">
    <location>
        <begin position="218"/>
        <end position="231"/>
    </location>
</feature>
<feature type="region of interest" description="Disordered" evidence="3">
    <location>
        <begin position="1"/>
        <end position="26"/>
    </location>
</feature>
<keyword evidence="1 2" id="KW-0694">RNA-binding</keyword>
<dbReference type="GO" id="GO:0003723">
    <property type="term" value="F:RNA binding"/>
    <property type="evidence" value="ECO:0007669"/>
    <property type="project" value="UniProtKB-UniRule"/>
</dbReference>
<proteinExistence type="predicted"/>
<dbReference type="AlphaFoldDB" id="A0A9W7I6N5"/>
<organism evidence="5 6">
    <name type="scientific">Hibiscus trionum</name>
    <name type="common">Flower of an hour</name>
    <dbReference type="NCBI Taxonomy" id="183268"/>
    <lineage>
        <taxon>Eukaryota</taxon>
        <taxon>Viridiplantae</taxon>
        <taxon>Streptophyta</taxon>
        <taxon>Embryophyta</taxon>
        <taxon>Tracheophyta</taxon>
        <taxon>Spermatophyta</taxon>
        <taxon>Magnoliopsida</taxon>
        <taxon>eudicotyledons</taxon>
        <taxon>Gunneridae</taxon>
        <taxon>Pentapetalae</taxon>
        <taxon>rosids</taxon>
        <taxon>malvids</taxon>
        <taxon>Malvales</taxon>
        <taxon>Malvaceae</taxon>
        <taxon>Malvoideae</taxon>
        <taxon>Hibiscus</taxon>
    </lineage>
</organism>
<dbReference type="Gene3D" id="3.30.70.330">
    <property type="match status" value="1"/>
</dbReference>
<dbReference type="Proteomes" id="UP001165190">
    <property type="component" value="Unassembled WGS sequence"/>
</dbReference>
<feature type="region of interest" description="Disordered" evidence="3">
    <location>
        <begin position="186"/>
        <end position="250"/>
    </location>
</feature>
<dbReference type="InterPro" id="IPR012677">
    <property type="entry name" value="Nucleotide-bd_a/b_plait_sf"/>
</dbReference>
<evidence type="ECO:0000313" key="6">
    <source>
        <dbReference type="Proteomes" id="UP001165190"/>
    </source>
</evidence>
<evidence type="ECO:0000256" key="2">
    <source>
        <dbReference type="PROSITE-ProRule" id="PRU00176"/>
    </source>
</evidence>
<reference evidence="5" key="1">
    <citation type="submission" date="2023-05" db="EMBL/GenBank/DDBJ databases">
        <title>Genome and transcriptome analyses reveal genes involved in the formation of fine ridges on petal epidermal cells in Hibiscus trionum.</title>
        <authorList>
            <person name="Koshimizu S."/>
            <person name="Masuda S."/>
            <person name="Ishii T."/>
            <person name="Shirasu K."/>
            <person name="Hoshino A."/>
            <person name="Arita M."/>
        </authorList>
    </citation>
    <scope>NUCLEOTIDE SEQUENCE</scope>
    <source>
        <strain evidence="5">Hamamatsu line</strain>
    </source>
</reference>
<evidence type="ECO:0000313" key="5">
    <source>
        <dbReference type="EMBL" id="GMI88525.1"/>
    </source>
</evidence>
<comment type="caution">
    <text evidence="5">The sequence shown here is derived from an EMBL/GenBank/DDBJ whole genome shotgun (WGS) entry which is preliminary data.</text>
</comment>
<feature type="domain" description="RRM" evidence="4">
    <location>
        <begin position="264"/>
        <end position="350"/>
    </location>
</feature>